<evidence type="ECO:0000256" key="5">
    <source>
        <dbReference type="SAM" id="Phobius"/>
    </source>
</evidence>
<keyword evidence="2 5" id="KW-0812">Transmembrane</keyword>
<dbReference type="STRING" id="45351.A7SBC7"/>
<comment type="subcellular location">
    <subcellularLocation>
        <location evidence="1">Membrane</location>
        <topology evidence="1">Multi-pass membrane protein</topology>
    </subcellularLocation>
</comment>
<sequence length="323" mass="37493">MTIKHYKEDKLRLKDYKTGRIVVTWNRFARSLKEAFEFYTEAKQAEFYSWLETLPSKLRKVPFKQMIIAFLPFISFLLIYSNYRIIRESTGLSKIIKPNSSFLPWLELLVFHCYPHQILKTFSNPVFDFVAAVPYLIHFPLPFFFAVYKLFCTRTIQGTFPFMWCAGWVNLVAVIIQLLFPTTPPWFVDSAVWDTNGELMKAGANEAGFHRIDGILGMPFFHSIYSASPVKFGAFPSLHVAWPAIILVCGPWINEKFAMLHVAWITWAALYSNHHYGVDALAGLMLVFLVNFMMRKVWSPFKTIEKSTRVSLSRSRSEPSFHV</sequence>
<dbReference type="KEGG" id="nve:5510614"/>
<dbReference type="EMBL" id="DS469615">
    <property type="protein sequence ID" value="EDO39005.1"/>
    <property type="molecule type" value="Genomic_DNA"/>
</dbReference>
<feature type="transmembrane region" description="Helical" evidence="5">
    <location>
        <begin position="160"/>
        <end position="180"/>
    </location>
</feature>
<dbReference type="PANTHER" id="PTHR31310:SF7">
    <property type="entry name" value="PA-PHOSPHATASE RELATED-FAMILY PROTEIN DDB_G0268928"/>
    <property type="match status" value="1"/>
</dbReference>
<dbReference type="OrthoDB" id="5784at2759"/>
<feature type="transmembrane region" description="Helical" evidence="5">
    <location>
        <begin position="129"/>
        <end position="148"/>
    </location>
</feature>
<dbReference type="InParanoid" id="A7SBC7"/>
<dbReference type="AlphaFoldDB" id="A7SBC7"/>
<evidence type="ECO:0000256" key="2">
    <source>
        <dbReference type="ARBA" id="ARBA00022692"/>
    </source>
</evidence>
<keyword evidence="8" id="KW-1185">Reference proteome</keyword>
<evidence type="ECO:0000256" key="3">
    <source>
        <dbReference type="ARBA" id="ARBA00022989"/>
    </source>
</evidence>
<gene>
    <name evidence="7" type="ORF">NEMVEDRAFT_v1g244101</name>
</gene>
<protein>
    <recommendedName>
        <fullName evidence="6">Inositolphosphotransferase Aur1/Ipt1 domain-containing protein</fullName>
    </recommendedName>
</protein>
<evidence type="ECO:0000313" key="8">
    <source>
        <dbReference type="Proteomes" id="UP000001593"/>
    </source>
</evidence>
<evidence type="ECO:0000259" key="6">
    <source>
        <dbReference type="Pfam" id="PF14378"/>
    </source>
</evidence>
<feature type="transmembrane region" description="Helical" evidence="5">
    <location>
        <begin position="276"/>
        <end position="294"/>
    </location>
</feature>
<reference evidence="7 8" key="1">
    <citation type="journal article" date="2007" name="Science">
        <title>Sea anemone genome reveals ancestral eumetazoan gene repertoire and genomic organization.</title>
        <authorList>
            <person name="Putnam N.H."/>
            <person name="Srivastava M."/>
            <person name="Hellsten U."/>
            <person name="Dirks B."/>
            <person name="Chapman J."/>
            <person name="Salamov A."/>
            <person name="Terry A."/>
            <person name="Shapiro H."/>
            <person name="Lindquist E."/>
            <person name="Kapitonov V.V."/>
            <person name="Jurka J."/>
            <person name="Genikhovich G."/>
            <person name="Grigoriev I.V."/>
            <person name="Lucas S.M."/>
            <person name="Steele R.E."/>
            <person name="Finnerty J.R."/>
            <person name="Technau U."/>
            <person name="Martindale M.Q."/>
            <person name="Rokhsar D.S."/>
        </authorList>
    </citation>
    <scope>NUCLEOTIDE SEQUENCE [LARGE SCALE GENOMIC DNA]</scope>
    <source>
        <strain evidence="8">CH2 X CH6</strain>
    </source>
</reference>
<dbReference type="PhylomeDB" id="A7SBC7"/>
<accession>A7SBC7</accession>
<dbReference type="GO" id="GO:0016020">
    <property type="term" value="C:membrane"/>
    <property type="evidence" value="ECO:0007669"/>
    <property type="project" value="UniProtKB-SubCell"/>
</dbReference>
<dbReference type="Pfam" id="PF14378">
    <property type="entry name" value="PAP2_3"/>
    <property type="match status" value="1"/>
</dbReference>
<keyword evidence="3 5" id="KW-1133">Transmembrane helix</keyword>
<organism evidence="7 8">
    <name type="scientific">Nematostella vectensis</name>
    <name type="common">Starlet sea anemone</name>
    <dbReference type="NCBI Taxonomy" id="45351"/>
    <lineage>
        <taxon>Eukaryota</taxon>
        <taxon>Metazoa</taxon>
        <taxon>Cnidaria</taxon>
        <taxon>Anthozoa</taxon>
        <taxon>Hexacorallia</taxon>
        <taxon>Actiniaria</taxon>
        <taxon>Edwardsiidae</taxon>
        <taxon>Nematostella</taxon>
    </lineage>
</organism>
<evidence type="ECO:0000256" key="1">
    <source>
        <dbReference type="ARBA" id="ARBA00004141"/>
    </source>
</evidence>
<evidence type="ECO:0000313" key="7">
    <source>
        <dbReference type="EMBL" id="EDO39005.1"/>
    </source>
</evidence>
<dbReference type="eggNOG" id="ENOG502QPQM">
    <property type="taxonomic scope" value="Eukaryota"/>
</dbReference>
<dbReference type="HOGENOM" id="CLU_074671_0_0_1"/>
<dbReference type="OMA" id="WCAGWVN"/>
<keyword evidence="4 5" id="KW-0472">Membrane</keyword>
<dbReference type="PANTHER" id="PTHR31310">
    <property type="match status" value="1"/>
</dbReference>
<dbReference type="Proteomes" id="UP000001593">
    <property type="component" value="Unassembled WGS sequence"/>
</dbReference>
<feature type="transmembrane region" description="Helical" evidence="5">
    <location>
        <begin position="66"/>
        <end position="83"/>
    </location>
</feature>
<proteinExistence type="predicted"/>
<name>A7SBC7_NEMVE</name>
<dbReference type="InterPro" id="IPR026841">
    <property type="entry name" value="Aur1/Ipt1"/>
</dbReference>
<feature type="domain" description="Inositolphosphotransferase Aur1/Ipt1" evidence="6">
    <location>
        <begin position="121"/>
        <end position="289"/>
    </location>
</feature>
<evidence type="ECO:0000256" key="4">
    <source>
        <dbReference type="ARBA" id="ARBA00023136"/>
    </source>
</evidence>
<dbReference type="CDD" id="cd03386">
    <property type="entry name" value="PAP2_Aur1_like"/>
    <property type="match status" value="1"/>
</dbReference>
<dbReference type="InterPro" id="IPR052185">
    <property type="entry name" value="IPC_Synthase-Related"/>
</dbReference>